<keyword evidence="2" id="KW-1185">Reference proteome</keyword>
<sequence length="68" mass="7530">MLRPVKHSFLKTDSAAPMVLGETLVECLPGYNNNSDQSSSTSTTINKRTLPFSITGTCEKYGKEKEEF</sequence>
<evidence type="ECO:0000313" key="2">
    <source>
        <dbReference type="Proteomes" id="UP000593561"/>
    </source>
</evidence>
<dbReference type="Proteomes" id="UP000593561">
    <property type="component" value="Unassembled WGS sequence"/>
</dbReference>
<protein>
    <submittedName>
        <fullName evidence="1">Uncharacterized protein</fullName>
    </submittedName>
</protein>
<reference evidence="1 2" key="1">
    <citation type="journal article" date="2019" name="Genome Biol. Evol.">
        <title>Insights into the evolution of the New World diploid cottons (Gossypium, subgenus Houzingenia) based on genome sequencing.</title>
        <authorList>
            <person name="Grover C.E."/>
            <person name="Arick M.A. 2nd"/>
            <person name="Thrash A."/>
            <person name="Conover J.L."/>
            <person name="Sanders W.S."/>
            <person name="Peterson D.G."/>
            <person name="Frelichowski J.E."/>
            <person name="Scheffler J.A."/>
            <person name="Scheffler B.E."/>
            <person name="Wendel J.F."/>
        </authorList>
    </citation>
    <scope>NUCLEOTIDE SEQUENCE [LARGE SCALE GENOMIC DNA]</scope>
    <source>
        <strain evidence="1">27</strain>
        <tissue evidence="1">Leaf</tissue>
    </source>
</reference>
<proteinExistence type="predicted"/>
<evidence type="ECO:0000313" key="1">
    <source>
        <dbReference type="EMBL" id="MBA0615099.1"/>
    </source>
</evidence>
<comment type="caution">
    <text evidence="1">The sequence shown here is derived from an EMBL/GenBank/DDBJ whole genome shotgun (WGS) entry which is preliminary data.</text>
</comment>
<name>A0A7J8RMM2_GOSDV</name>
<dbReference type="AlphaFoldDB" id="A0A7J8RMM2"/>
<gene>
    <name evidence="1" type="ORF">Godav_015284</name>
</gene>
<accession>A0A7J8RMM2</accession>
<dbReference type="EMBL" id="JABFAC010000006">
    <property type="protein sequence ID" value="MBA0615099.1"/>
    <property type="molecule type" value="Genomic_DNA"/>
</dbReference>
<organism evidence="1 2">
    <name type="scientific">Gossypium davidsonii</name>
    <name type="common">Davidson's cotton</name>
    <name type="synonym">Gossypium klotzschianum subsp. davidsonii</name>
    <dbReference type="NCBI Taxonomy" id="34287"/>
    <lineage>
        <taxon>Eukaryota</taxon>
        <taxon>Viridiplantae</taxon>
        <taxon>Streptophyta</taxon>
        <taxon>Embryophyta</taxon>
        <taxon>Tracheophyta</taxon>
        <taxon>Spermatophyta</taxon>
        <taxon>Magnoliopsida</taxon>
        <taxon>eudicotyledons</taxon>
        <taxon>Gunneridae</taxon>
        <taxon>Pentapetalae</taxon>
        <taxon>rosids</taxon>
        <taxon>malvids</taxon>
        <taxon>Malvales</taxon>
        <taxon>Malvaceae</taxon>
        <taxon>Malvoideae</taxon>
        <taxon>Gossypium</taxon>
    </lineage>
</organism>